<evidence type="ECO:0000313" key="3">
    <source>
        <dbReference type="Proteomes" id="UP000320948"/>
    </source>
</evidence>
<dbReference type="InterPro" id="IPR010718">
    <property type="entry name" value="DUF1294"/>
</dbReference>
<keyword evidence="1" id="KW-1133">Transmembrane helix</keyword>
<evidence type="ECO:0000313" key="2">
    <source>
        <dbReference type="EMBL" id="TKW60582.1"/>
    </source>
</evidence>
<feature type="transmembrane region" description="Helical" evidence="1">
    <location>
        <begin position="12"/>
        <end position="34"/>
    </location>
</feature>
<sequence length="131" mass="14837">MTRRRSSKNRPLINPIPLSLAIGIAIPAALTWAYSRTLNFAPLWVWLITLNLTLIGLMGKDKLAAQKGGRRTPEASLLILTLLGGTPGLLIARYLFNHKTSKESFQYGMFAIFTLQFILVWYFWPQISPYL</sequence>
<name>A0A6N4QZU3_BLAVI</name>
<dbReference type="Proteomes" id="UP000320948">
    <property type="component" value="Unassembled WGS sequence"/>
</dbReference>
<keyword evidence="1" id="KW-0812">Transmembrane</keyword>
<gene>
    <name evidence="2" type="ORF">DI628_06680</name>
</gene>
<organism evidence="2 3">
    <name type="scientific">Blastochloris viridis</name>
    <name type="common">Rhodopseudomonas viridis</name>
    <dbReference type="NCBI Taxonomy" id="1079"/>
    <lineage>
        <taxon>Bacteria</taxon>
        <taxon>Pseudomonadati</taxon>
        <taxon>Pseudomonadota</taxon>
        <taxon>Alphaproteobacteria</taxon>
        <taxon>Hyphomicrobiales</taxon>
        <taxon>Blastochloridaceae</taxon>
        <taxon>Blastochloris</taxon>
    </lineage>
</organism>
<dbReference type="EMBL" id="VAFM01000002">
    <property type="protein sequence ID" value="TKW60582.1"/>
    <property type="molecule type" value="Genomic_DNA"/>
</dbReference>
<reference evidence="2 3" key="1">
    <citation type="journal article" date="2017" name="Nat. Commun.">
        <title>In situ click chemistry generation of cyclooxygenase-2 inhibitors.</title>
        <authorList>
            <person name="Bhardwaj A."/>
            <person name="Kaur J."/>
            <person name="Wuest M."/>
            <person name="Wuest F."/>
        </authorList>
    </citation>
    <scope>NUCLEOTIDE SEQUENCE [LARGE SCALE GENOMIC DNA]</scope>
    <source>
        <strain evidence="2">S2_018_000_R2_106</strain>
    </source>
</reference>
<accession>A0A6N4QZU3</accession>
<dbReference type="AlphaFoldDB" id="A0A6N4QZU3"/>
<proteinExistence type="predicted"/>
<keyword evidence="1" id="KW-0472">Membrane</keyword>
<comment type="caution">
    <text evidence="2">The sequence shown here is derived from an EMBL/GenBank/DDBJ whole genome shotgun (WGS) entry which is preliminary data.</text>
</comment>
<evidence type="ECO:0000256" key="1">
    <source>
        <dbReference type="SAM" id="Phobius"/>
    </source>
</evidence>
<feature type="transmembrane region" description="Helical" evidence="1">
    <location>
        <begin position="40"/>
        <end position="57"/>
    </location>
</feature>
<protein>
    <submittedName>
        <fullName evidence="2">DUF1294 domain-containing protein</fullName>
    </submittedName>
</protein>
<dbReference type="Pfam" id="PF06961">
    <property type="entry name" value="DUF1294"/>
    <property type="match status" value="1"/>
</dbReference>
<feature type="transmembrane region" description="Helical" evidence="1">
    <location>
        <begin position="77"/>
        <end position="95"/>
    </location>
</feature>
<feature type="transmembrane region" description="Helical" evidence="1">
    <location>
        <begin position="107"/>
        <end position="124"/>
    </location>
</feature>